<dbReference type="EMBL" id="NKCI01000099">
    <property type="protein sequence ID" value="RSL55687.1"/>
    <property type="molecule type" value="Genomic_DNA"/>
</dbReference>
<proteinExistence type="predicted"/>
<keyword evidence="2" id="KW-1185">Reference proteome</keyword>
<reference evidence="1 2" key="1">
    <citation type="submission" date="2017-06" db="EMBL/GenBank/DDBJ databases">
        <title>Comparative genomic analysis of Ambrosia Fusariam Clade fungi.</title>
        <authorList>
            <person name="Stajich J.E."/>
            <person name="Carrillo J."/>
            <person name="Kijimoto T."/>
            <person name="Eskalen A."/>
            <person name="O'Donnell K."/>
            <person name="Kasson M."/>
        </authorList>
    </citation>
    <scope>NUCLEOTIDE SEQUENCE [LARGE SCALE GENOMIC DNA]</scope>
    <source>
        <strain evidence="1 2">NRRL62584</strain>
    </source>
</reference>
<comment type="caution">
    <text evidence="1">The sequence shown here is derived from an EMBL/GenBank/DDBJ whole genome shotgun (WGS) entry which is preliminary data.</text>
</comment>
<accession>A0A428PRM1</accession>
<evidence type="ECO:0000313" key="1">
    <source>
        <dbReference type="EMBL" id="RSL55687.1"/>
    </source>
</evidence>
<dbReference type="Proteomes" id="UP000288168">
    <property type="component" value="Unassembled WGS sequence"/>
</dbReference>
<sequence length="164" mass="18161">MWAKGPRSLGVVPPVNALASTKAIAESQLEIEQGDIGRPVTLRHHLIVVLSAGIKDTTAEKWEDPFYKDYERARENTIALNERLSKGVAMPHGVEADVFGLVKGTFEEVVAGLEAWILLKGRQEAPLRVSMAEGIWLLRCHPAQQDVIRRWGQAWRGGLSTLSK</sequence>
<protein>
    <submittedName>
        <fullName evidence="1">Uncharacterized protein</fullName>
    </submittedName>
</protein>
<gene>
    <name evidence="1" type="ORF">CEP54_009257</name>
</gene>
<name>A0A428PRM1_9HYPO</name>
<dbReference type="AlphaFoldDB" id="A0A428PRM1"/>
<evidence type="ECO:0000313" key="2">
    <source>
        <dbReference type="Proteomes" id="UP000288168"/>
    </source>
</evidence>
<organism evidence="1 2">
    <name type="scientific">Fusarium duplospermum</name>
    <dbReference type="NCBI Taxonomy" id="1325734"/>
    <lineage>
        <taxon>Eukaryota</taxon>
        <taxon>Fungi</taxon>
        <taxon>Dikarya</taxon>
        <taxon>Ascomycota</taxon>
        <taxon>Pezizomycotina</taxon>
        <taxon>Sordariomycetes</taxon>
        <taxon>Hypocreomycetidae</taxon>
        <taxon>Hypocreales</taxon>
        <taxon>Nectriaceae</taxon>
        <taxon>Fusarium</taxon>
        <taxon>Fusarium solani species complex</taxon>
    </lineage>
</organism>